<evidence type="ECO:0000313" key="1">
    <source>
        <dbReference type="EMBL" id="TFK59983.1"/>
    </source>
</evidence>
<dbReference type="EMBL" id="ML208852">
    <property type="protein sequence ID" value="TFK59983.1"/>
    <property type="molecule type" value="Genomic_DNA"/>
</dbReference>
<proteinExistence type="predicted"/>
<gene>
    <name evidence="1" type="ORF">BDN72DRAFT_941907</name>
</gene>
<sequence length="186" mass="20739">MIVRLLAIVNSVFDLKSESTAIKCRVVVVLQQTTSTTRCQPNLATPGFTLQFRGHWHRSLLFVSGRNTSKTSSQKRNEKRVQALQGHEHVLKCFAEDYEGKGAGQKGIIDEQVATSRHASVTVTLPSSTVAETSQDLLQLGMSGVQVETSNIPINQVNQLELNHLLPLFHIFHTRLLIQTWNLVRA</sequence>
<protein>
    <submittedName>
        <fullName evidence="1">Uncharacterized protein</fullName>
    </submittedName>
</protein>
<dbReference type="Proteomes" id="UP000308600">
    <property type="component" value="Unassembled WGS sequence"/>
</dbReference>
<reference evidence="1 2" key="1">
    <citation type="journal article" date="2019" name="Nat. Ecol. Evol.">
        <title>Megaphylogeny resolves global patterns of mushroom evolution.</title>
        <authorList>
            <person name="Varga T."/>
            <person name="Krizsan K."/>
            <person name="Foldi C."/>
            <person name="Dima B."/>
            <person name="Sanchez-Garcia M."/>
            <person name="Sanchez-Ramirez S."/>
            <person name="Szollosi G.J."/>
            <person name="Szarkandi J.G."/>
            <person name="Papp V."/>
            <person name="Albert L."/>
            <person name="Andreopoulos W."/>
            <person name="Angelini C."/>
            <person name="Antonin V."/>
            <person name="Barry K.W."/>
            <person name="Bougher N.L."/>
            <person name="Buchanan P."/>
            <person name="Buyck B."/>
            <person name="Bense V."/>
            <person name="Catcheside P."/>
            <person name="Chovatia M."/>
            <person name="Cooper J."/>
            <person name="Damon W."/>
            <person name="Desjardin D."/>
            <person name="Finy P."/>
            <person name="Geml J."/>
            <person name="Haridas S."/>
            <person name="Hughes K."/>
            <person name="Justo A."/>
            <person name="Karasinski D."/>
            <person name="Kautmanova I."/>
            <person name="Kiss B."/>
            <person name="Kocsube S."/>
            <person name="Kotiranta H."/>
            <person name="LaButti K.M."/>
            <person name="Lechner B.E."/>
            <person name="Liimatainen K."/>
            <person name="Lipzen A."/>
            <person name="Lukacs Z."/>
            <person name="Mihaltcheva S."/>
            <person name="Morgado L.N."/>
            <person name="Niskanen T."/>
            <person name="Noordeloos M.E."/>
            <person name="Ohm R.A."/>
            <person name="Ortiz-Santana B."/>
            <person name="Ovrebo C."/>
            <person name="Racz N."/>
            <person name="Riley R."/>
            <person name="Savchenko A."/>
            <person name="Shiryaev A."/>
            <person name="Soop K."/>
            <person name="Spirin V."/>
            <person name="Szebenyi C."/>
            <person name="Tomsovsky M."/>
            <person name="Tulloss R.E."/>
            <person name="Uehling J."/>
            <person name="Grigoriev I.V."/>
            <person name="Vagvolgyi C."/>
            <person name="Papp T."/>
            <person name="Martin F.M."/>
            <person name="Miettinen O."/>
            <person name="Hibbett D.S."/>
            <person name="Nagy L.G."/>
        </authorList>
    </citation>
    <scope>NUCLEOTIDE SEQUENCE [LARGE SCALE GENOMIC DNA]</scope>
    <source>
        <strain evidence="1 2">NL-1719</strain>
    </source>
</reference>
<keyword evidence="2" id="KW-1185">Reference proteome</keyword>
<evidence type="ECO:0000313" key="2">
    <source>
        <dbReference type="Proteomes" id="UP000308600"/>
    </source>
</evidence>
<name>A0ACD3A2V2_9AGAR</name>
<organism evidence="1 2">
    <name type="scientific">Pluteus cervinus</name>
    <dbReference type="NCBI Taxonomy" id="181527"/>
    <lineage>
        <taxon>Eukaryota</taxon>
        <taxon>Fungi</taxon>
        <taxon>Dikarya</taxon>
        <taxon>Basidiomycota</taxon>
        <taxon>Agaricomycotina</taxon>
        <taxon>Agaricomycetes</taxon>
        <taxon>Agaricomycetidae</taxon>
        <taxon>Agaricales</taxon>
        <taxon>Pluteineae</taxon>
        <taxon>Pluteaceae</taxon>
        <taxon>Pluteus</taxon>
    </lineage>
</organism>
<accession>A0ACD3A2V2</accession>